<name>A0A382D7J2_9ZZZZ</name>
<evidence type="ECO:0000313" key="1">
    <source>
        <dbReference type="EMBL" id="SVB34466.1"/>
    </source>
</evidence>
<feature type="non-terminal residue" evidence="1">
    <location>
        <position position="32"/>
    </location>
</feature>
<organism evidence="1">
    <name type="scientific">marine metagenome</name>
    <dbReference type="NCBI Taxonomy" id="408172"/>
    <lineage>
        <taxon>unclassified sequences</taxon>
        <taxon>metagenomes</taxon>
        <taxon>ecological metagenomes</taxon>
    </lineage>
</organism>
<sequence length="32" mass="3542">MSEISKRLELLHQRVSKACEAAGRSLTDVSIL</sequence>
<dbReference type="EMBL" id="UINC01038045">
    <property type="protein sequence ID" value="SVB34466.1"/>
    <property type="molecule type" value="Genomic_DNA"/>
</dbReference>
<dbReference type="AlphaFoldDB" id="A0A382D7J2"/>
<accession>A0A382D7J2</accession>
<reference evidence="1" key="1">
    <citation type="submission" date="2018-05" db="EMBL/GenBank/DDBJ databases">
        <authorList>
            <person name="Lanie J.A."/>
            <person name="Ng W.-L."/>
            <person name="Kazmierczak K.M."/>
            <person name="Andrzejewski T.M."/>
            <person name="Davidsen T.M."/>
            <person name="Wayne K.J."/>
            <person name="Tettelin H."/>
            <person name="Glass J.I."/>
            <person name="Rusch D."/>
            <person name="Podicherti R."/>
            <person name="Tsui H.-C.T."/>
            <person name="Winkler M.E."/>
        </authorList>
    </citation>
    <scope>NUCLEOTIDE SEQUENCE</scope>
</reference>
<proteinExistence type="predicted"/>
<gene>
    <name evidence="1" type="ORF">METZ01_LOCUS187320</name>
</gene>
<protein>
    <submittedName>
        <fullName evidence="1">Uncharacterized protein</fullName>
    </submittedName>
</protein>